<dbReference type="Proteomes" id="UP001165121">
    <property type="component" value="Unassembled WGS sequence"/>
</dbReference>
<dbReference type="AlphaFoldDB" id="A0A9W6UAM4"/>
<comment type="caution">
    <text evidence="1">The sequence shown here is derived from an EMBL/GenBank/DDBJ whole genome shotgun (WGS) entry which is preliminary data.</text>
</comment>
<evidence type="ECO:0000313" key="1">
    <source>
        <dbReference type="EMBL" id="GMF28509.1"/>
    </source>
</evidence>
<organism evidence="1 2">
    <name type="scientific">Phytophthora fragariaefolia</name>
    <dbReference type="NCBI Taxonomy" id="1490495"/>
    <lineage>
        <taxon>Eukaryota</taxon>
        <taxon>Sar</taxon>
        <taxon>Stramenopiles</taxon>
        <taxon>Oomycota</taxon>
        <taxon>Peronosporomycetes</taxon>
        <taxon>Peronosporales</taxon>
        <taxon>Peronosporaceae</taxon>
        <taxon>Phytophthora</taxon>
    </lineage>
</organism>
<evidence type="ECO:0000313" key="2">
    <source>
        <dbReference type="Proteomes" id="UP001165121"/>
    </source>
</evidence>
<sequence length="88" mass="9147">MRTTAPVIPQTDQASPQAAVPAEAISSSGLLSLNAEAGYEVMCSSAVRRAHGFPLPGESRLSAFVLWQITGFRQMTCDLAKSPTPGGG</sequence>
<dbReference type="EMBL" id="BSXT01000480">
    <property type="protein sequence ID" value="GMF28509.1"/>
    <property type="molecule type" value="Genomic_DNA"/>
</dbReference>
<keyword evidence="2" id="KW-1185">Reference proteome</keyword>
<reference evidence="1" key="1">
    <citation type="submission" date="2023-04" db="EMBL/GenBank/DDBJ databases">
        <title>Phytophthora fragariaefolia NBRC 109709.</title>
        <authorList>
            <person name="Ichikawa N."/>
            <person name="Sato H."/>
            <person name="Tonouchi N."/>
        </authorList>
    </citation>
    <scope>NUCLEOTIDE SEQUENCE</scope>
    <source>
        <strain evidence="1">NBRC 109709</strain>
    </source>
</reference>
<accession>A0A9W6UAM4</accession>
<gene>
    <name evidence="1" type="ORF">Pfra01_000591500</name>
</gene>
<name>A0A9W6UAM4_9STRA</name>
<protein>
    <submittedName>
        <fullName evidence="1">Unnamed protein product</fullName>
    </submittedName>
</protein>
<proteinExistence type="predicted"/>